<organism evidence="2 3">
    <name type="scientific">Operophtera brumata</name>
    <name type="common">Winter moth</name>
    <name type="synonym">Phalaena brumata</name>
    <dbReference type="NCBI Taxonomy" id="104452"/>
    <lineage>
        <taxon>Eukaryota</taxon>
        <taxon>Metazoa</taxon>
        <taxon>Ecdysozoa</taxon>
        <taxon>Arthropoda</taxon>
        <taxon>Hexapoda</taxon>
        <taxon>Insecta</taxon>
        <taxon>Pterygota</taxon>
        <taxon>Neoptera</taxon>
        <taxon>Endopterygota</taxon>
        <taxon>Lepidoptera</taxon>
        <taxon>Glossata</taxon>
        <taxon>Ditrysia</taxon>
        <taxon>Geometroidea</taxon>
        <taxon>Geometridae</taxon>
        <taxon>Larentiinae</taxon>
        <taxon>Operophtera</taxon>
    </lineage>
</organism>
<sequence length="143" mass="15493">MLVTLYSGFYKHEVEANIVGAETLLHAMGYTAAGAGRLALLAPVCPDTVAAVSRDALVAHCECQVSKPSCTPWAIRRRARADWRCWRPCARTPWRPCHVTHWWRTASVRSVNPPARHGLYGGGRGPAGAAGARVPGHRGSRVT</sequence>
<keyword evidence="3" id="KW-1185">Reference proteome</keyword>
<proteinExistence type="predicted"/>
<dbReference type="EMBL" id="JTDY01001809">
    <property type="protein sequence ID" value="KOB72822.1"/>
    <property type="molecule type" value="Genomic_DNA"/>
</dbReference>
<comment type="caution">
    <text evidence="2">The sequence shown here is derived from an EMBL/GenBank/DDBJ whole genome shotgun (WGS) entry which is preliminary data.</text>
</comment>
<gene>
    <name evidence="2" type="ORF">OBRU01_11731</name>
</gene>
<evidence type="ECO:0000313" key="2">
    <source>
        <dbReference type="EMBL" id="KOB72822.1"/>
    </source>
</evidence>
<evidence type="ECO:0000256" key="1">
    <source>
        <dbReference type="SAM" id="MobiDB-lite"/>
    </source>
</evidence>
<dbReference type="GO" id="GO:0005737">
    <property type="term" value="C:cytoplasm"/>
    <property type="evidence" value="ECO:0007669"/>
    <property type="project" value="TreeGrafter"/>
</dbReference>
<accession>A0A0L7LBF8</accession>
<dbReference type="PANTHER" id="PTHR15326">
    <property type="entry name" value="SPERMATOGENESIS-ASSOCIATED PROTEIN 2/TAMOZHENNIC"/>
    <property type="match status" value="1"/>
</dbReference>
<dbReference type="PANTHER" id="PTHR15326:SF2">
    <property type="entry name" value="PROTEIN TAMOZHENNIC"/>
    <property type="match status" value="1"/>
</dbReference>
<dbReference type="AlphaFoldDB" id="A0A0L7LBF8"/>
<reference evidence="2 3" key="1">
    <citation type="journal article" date="2015" name="Genome Biol. Evol.">
        <title>The genome of winter moth (Operophtera brumata) provides a genomic perspective on sexual dimorphism and phenology.</title>
        <authorList>
            <person name="Derks M.F."/>
            <person name="Smit S."/>
            <person name="Salis L."/>
            <person name="Schijlen E."/>
            <person name="Bossers A."/>
            <person name="Mateman C."/>
            <person name="Pijl A.S."/>
            <person name="de Ridder D."/>
            <person name="Groenen M.A."/>
            <person name="Visser M.E."/>
            <person name="Megens H.J."/>
        </authorList>
    </citation>
    <scope>NUCLEOTIDE SEQUENCE [LARGE SCALE GENOMIC DNA]</scope>
    <source>
        <strain evidence="2">WM2013NL</strain>
        <tissue evidence="2">Head and thorax</tissue>
    </source>
</reference>
<evidence type="ECO:0000313" key="3">
    <source>
        <dbReference type="Proteomes" id="UP000037510"/>
    </source>
</evidence>
<dbReference type="STRING" id="104452.A0A0L7LBF8"/>
<dbReference type="Gene3D" id="1.20.58.2190">
    <property type="match status" value="1"/>
</dbReference>
<protein>
    <submittedName>
        <fullName evidence="2">Uncharacterized protein</fullName>
    </submittedName>
</protein>
<feature type="region of interest" description="Disordered" evidence="1">
    <location>
        <begin position="121"/>
        <end position="143"/>
    </location>
</feature>
<dbReference type="Proteomes" id="UP000037510">
    <property type="component" value="Unassembled WGS sequence"/>
</dbReference>
<name>A0A0L7LBF8_OPEBR</name>